<sequence length="837" mass="93508">MRTNKKKTNGTRPRGRTRNRATIENSTSERTWIEWTIPISPRSVRKRPQRPSLHSQRRLSTPSASPPESSHSNSSSSSIVGHAVGVTTTGNPSLDHLGHEHSTFIGSNGGASLSLQAGAMPGLSMPWDIVTSTTHLPGPSYFEGISMAESDMGSYGSSGSMEVASASTVSAASDGYVFPISPSVFDSPGGSSSLLGLALPNYVNQSMTVDQAIQHTENLNNSSPATSTSSFDNHTFTPLGWNLSDMLSTEPTAHSAAPLLEAPHLLQRGQYIRSQNPWTAHDAHGNIFSETSNPGCVAYEPEPSPMHSYEPETSPFIPYEYEIYPLPWETSSPIEDNRLTMPGQGSSSIDLYGPEPPNINWFDESDTSTSYSNALYTPSHGSPASHHSPHPQGSQPQPSPSDVGNHSHVFRASLEPQKNNVTKGRVRRLTDKEKREMRDVREARACWTCHLSKIKCSPCSSGFPCEQCTRLAGKRRFCLLTCFNDPIETLDRFLVPENYIKMYTTDNTKRFISENADAWGTDEMMVGLSWGYRVPLKVTVVPLSVRGSTSVFRYQHQTYINASGRPTFTRKKSPPLGIPLLSMEESKDEYALYIKRIVRHDLDGYVRVAYEPEESDLAKRLIKTVCQFCTAGVEANDEYKLLREAIEIHIACVILERSLILDNESTNLVEWHLGEDFPADSSPRCASRQIKLAFFISQQERIKEVLEEWAQMMWTSSLTTANELKWAIGFSVLLVLTLVMDKTLGLEYCNAESRVKHGGKEAEIERKEFQTRVKFTQTNLFERCKEIFHSRFKTRKWGKESFNPIRDGKGAWHGKVIDDRIVGFVNDMQSVVRDFDR</sequence>
<feature type="region of interest" description="Disordered" evidence="2">
    <location>
        <begin position="1"/>
        <end position="100"/>
    </location>
</feature>
<evidence type="ECO:0008006" key="5">
    <source>
        <dbReference type="Google" id="ProtNLM"/>
    </source>
</evidence>
<feature type="region of interest" description="Disordered" evidence="2">
    <location>
        <begin position="335"/>
        <end position="434"/>
    </location>
</feature>
<proteinExistence type="predicted"/>
<dbReference type="OrthoDB" id="4226666at2759"/>
<gene>
    <name evidence="3" type="ORF">DSL72_000360</name>
</gene>
<feature type="compositionally biased region" description="Low complexity" evidence="2">
    <location>
        <begin position="60"/>
        <end position="78"/>
    </location>
</feature>
<dbReference type="EMBL" id="CP063406">
    <property type="protein sequence ID" value="QSZ30802.1"/>
    <property type="molecule type" value="Genomic_DNA"/>
</dbReference>
<evidence type="ECO:0000256" key="2">
    <source>
        <dbReference type="SAM" id="MobiDB-lite"/>
    </source>
</evidence>
<evidence type="ECO:0000256" key="1">
    <source>
        <dbReference type="ARBA" id="ARBA00023242"/>
    </source>
</evidence>
<dbReference type="Proteomes" id="UP000672032">
    <property type="component" value="Chromosome 2"/>
</dbReference>
<dbReference type="CDD" id="cd00067">
    <property type="entry name" value="GAL4"/>
    <property type="match status" value="1"/>
</dbReference>
<keyword evidence="4" id="KW-1185">Reference proteome</keyword>
<feature type="compositionally biased region" description="Basic residues" evidence="2">
    <location>
        <begin position="1"/>
        <end position="19"/>
    </location>
</feature>
<dbReference type="InterPro" id="IPR052973">
    <property type="entry name" value="Fungal_sec-metab_reg_TF"/>
</dbReference>
<feature type="compositionally biased region" description="Polar residues" evidence="2">
    <location>
        <begin position="367"/>
        <end position="376"/>
    </location>
</feature>
<accession>A0A8A3P1E8</accession>
<dbReference type="InterPro" id="IPR001138">
    <property type="entry name" value="Zn2Cys6_DnaBD"/>
</dbReference>
<name>A0A8A3P1E8_9HELO</name>
<organism evidence="3 4">
    <name type="scientific">Monilinia vaccinii-corymbosi</name>
    <dbReference type="NCBI Taxonomy" id="61207"/>
    <lineage>
        <taxon>Eukaryota</taxon>
        <taxon>Fungi</taxon>
        <taxon>Dikarya</taxon>
        <taxon>Ascomycota</taxon>
        <taxon>Pezizomycotina</taxon>
        <taxon>Leotiomycetes</taxon>
        <taxon>Helotiales</taxon>
        <taxon>Sclerotiniaceae</taxon>
        <taxon>Monilinia</taxon>
    </lineage>
</organism>
<evidence type="ECO:0000313" key="4">
    <source>
        <dbReference type="Proteomes" id="UP000672032"/>
    </source>
</evidence>
<reference evidence="3" key="1">
    <citation type="submission" date="2020-10" db="EMBL/GenBank/DDBJ databases">
        <title>Genome Sequence of Monilinia vaccinii-corymbosi Sheds Light on Mummy Berry Disease Infection of Blueberry and Mating Type.</title>
        <authorList>
            <person name="Yow A.G."/>
            <person name="Zhang Y."/>
            <person name="Bansal K."/>
            <person name="Eacker S.M."/>
            <person name="Sullivan S."/>
            <person name="Liachko I."/>
            <person name="Cubeta M.A."/>
            <person name="Rollins J.A."/>
            <person name="Ashrafi H."/>
        </authorList>
    </citation>
    <scope>NUCLEOTIDE SEQUENCE</scope>
    <source>
        <strain evidence="3">RL-1</strain>
    </source>
</reference>
<feature type="compositionally biased region" description="Low complexity" evidence="2">
    <location>
        <begin position="378"/>
        <end position="396"/>
    </location>
</feature>
<dbReference type="PANTHER" id="PTHR35392:SF5">
    <property type="entry name" value="ZN(2)-C6 FUNGAL-TYPE DOMAIN-CONTAINING PROTEIN"/>
    <property type="match status" value="1"/>
</dbReference>
<dbReference type="GO" id="GO:0008270">
    <property type="term" value="F:zinc ion binding"/>
    <property type="evidence" value="ECO:0007669"/>
    <property type="project" value="InterPro"/>
</dbReference>
<protein>
    <recommendedName>
        <fullName evidence="5">Zn(2)-C6 fungal-type domain-containing protein</fullName>
    </recommendedName>
</protein>
<dbReference type="PANTHER" id="PTHR35392">
    <property type="entry name" value="ZN(II)2CYS6 TRANSCRIPTION FACTOR (EUROFUNG)-RELATED-RELATED"/>
    <property type="match status" value="1"/>
</dbReference>
<evidence type="ECO:0000313" key="3">
    <source>
        <dbReference type="EMBL" id="QSZ30802.1"/>
    </source>
</evidence>
<dbReference type="GO" id="GO:0000981">
    <property type="term" value="F:DNA-binding transcription factor activity, RNA polymerase II-specific"/>
    <property type="evidence" value="ECO:0007669"/>
    <property type="project" value="InterPro"/>
</dbReference>
<dbReference type="AlphaFoldDB" id="A0A8A3P1E8"/>
<keyword evidence="1" id="KW-0539">Nucleus</keyword>